<dbReference type="Proteomes" id="UP000789739">
    <property type="component" value="Unassembled WGS sequence"/>
</dbReference>
<feature type="compositionally biased region" description="Polar residues" evidence="1">
    <location>
        <begin position="133"/>
        <end position="153"/>
    </location>
</feature>
<evidence type="ECO:0000256" key="1">
    <source>
        <dbReference type="SAM" id="MobiDB-lite"/>
    </source>
</evidence>
<dbReference type="AlphaFoldDB" id="A0A9N9C8H9"/>
<protein>
    <submittedName>
        <fullName evidence="2">11176_t:CDS:1</fullName>
    </submittedName>
</protein>
<dbReference type="OrthoDB" id="6109at2759"/>
<accession>A0A9N9C8H9</accession>
<name>A0A9N9C8H9_9GLOM</name>
<feature type="compositionally biased region" description="Polar residues" evidence="1">
    <location>
        <begin position="160"/>
        <end position="170"/>
    </location>
</feature>
<feature type="region of interest" description="Disordered" evidence="1">
    <location>
        <begin position="87"/>
        <end position="170"/>
    </location>
</feature>
<dbReference type="EMBL" id="CAJVPI010001049">
    <property type="protein sequence ID" value="CAG8591358.1"/>
    <property type="molecule type" value="Genomic_DNA"/>
</dbReference>
<proteinExistence type="predicted"/>
<feature type="compositionally biased region" description="Low complexity" evidence="1">
    <location>
        <begin position="123"/>
        <end position="132"/>
    </location>
</feature>
<keyword evidence="3" id="KW-1185">Reference proteome</keyword>
<evidence type="ECO:0000313" key="2">
    <source>
        <dbReference type="EMBL" id="CAG8591358.1"/>
    </source>
</evidence>
<organism evidence="2 3">
    <name type="scientific">Paraglomus brasilianum</name>
    <dbReference type="NCBI Taxonomy" id="144538"/>
    <lineage>
        <taxon>Eukaryota</taxon>
        <taxon>Fungi</taxon>
        <taxon>Fungi incertae sedis</taxon>
        <taxon>Mucoromycota</taxon>
        <taxon>Glomeromycotina</taxon>
        <taxon>Glomeromycetes</taxon>
        <taxon>Paraglomerales</taxon>
        <taxon>Paraglomeraceae</taxon>
        <taxon>Paraglomus</taxon>
    </lineage>
</organism>
<sequence length="170" mass="19859">MRDILMEDAEVVNEDTWYGTLDVNIGMMTPIPEKMYKKMQSLCAQMINGIRLPPINSVATRGFYWIHERKDVPCLYELRYDEEPDYDINPRHAMPQTMQIPDTTTTRKCHKQCKSQTQRHQTQDTQMPQTMQIPDTTTSNPRRTNATNNAQRHQNPRHANATNNANPQRD</sequence>
<feature type="compositionally biased region" description="Polar residues" evidence="1">
    <location>
        <begin position="96"/>
        <end position="106"/>
    </location>
</feature>
<gene>
    <name evidence="2" type="ORF">PBRASI_LOCUS7141</name>
</gene>
<reference evidence="2" key="1">
    <citation type="submission" date="2021-06" db="EMBL/GenBank/DDBJ databases">
        <authorList>
            <person name="Kallberg Y."/>
            <person name="Tangrot J."/>
            <person name="Rosling A."/>
        </authorList>
    </citation>
    <scope>NUCLEOTIDE SEQUENCE</scope>
    <source>
        <strain evidence="2">BR232B</strain>
    </source>
</reference>
<comment type="caution">
    <text evidence="2">The sequence shown here is derived from an EMBL/GenBank/DDBJ whole genome shotgun (WGS) entry which is preliminary data.</text>
</comment>
<evidence type="ECO:0000313" key="3">
    <source>
        <dbReference type="Proteomes" id="UP000789739"/>
    </source>
</evidence>